<evidence type="ECO:0000313" key="2">
    <source>
        <dbReference type="Proteomes" id="UP000016932"/>
    </source>
</evidence>
<keyword evidence="2" id="KW-1185">Reference proteome</keyword>
<proteinExistence type="predicted"/>
<name>M3AC30_PSEFD</name>
<gene>
    <name evidence="1" type="ORF">MYCFIDRAFT_77588</name>
</gene>
<reference evidence="1 2" key="1">
    <citation type="journal article" date="2012" name="PLoS Pathog.">
        <title>Diverse lifestyles and strategies of plant pathogenesis encoded in the genomes of eighteen Dothideomycetes fungi.</title>
        <authorList>
            <person name="Ohm R.A."/>
            <person name="Feau N."/>
            <person name="Henrissat B."/>
            <person name="Schoch C.L."/>
            <person name="Horwitz B.A."/>
            <person name="Barry K.W."/>
            <person name="Condon B.J."/>
            <person name="Copeland A.C."/>
            <person name="Dhillon B."/>
            <person name="Glaser F."/>
            <person name="Hesse C.N."/>
            <person name="Kosti I."/>
            <person name="LaButti K."/>
            <person name="Lindquist E.A."/>
            <person name="Lucas S."/>
            <person name="Salamov A.A."/>
            <person name="Bradshaw R.E."/>
            <person name="Ciuffetti L."/>
            <person name="Hamelin R.C."/>
            <person name="Kema G.H.J."/>
            <person name="Lawrence C."/>
            <person name="Scott J.A."/>
            <person name="Spatafora J.W."/>
            <person name="Turgeon B.G."/>
            <person name="de Wit P.J.G.M."/>
            <person name="Zhong S."/>
            <person name="Goodwin S.B."/>
            <person name="Grigoriev I.V."/>
        </authorList>
    </citation>
    <scope>NUCLEOTIDE SEQUENCE [LARGE SCALE GENOMIC DNA]</scope>
    <source>
        <strain evidence="1 2">CIRAD86</strain>
    </source>
</reference>
<dbReference type="HOGENOM" id="CLU_808986_0_0_1"/>
<dbReference type="RefSeq" id="XP_007927127.1">
    <property type="nucleotide sequence ID" value="XM_007928936.1"/>
</dbReference>
<evidence type="ECO:0000313" key="1">
    <source>
        <dbReference type="EMBL" id="EME82121.1"/>
    </source>
</evidence>
<accession>M3AC30</accession>
<dbReference type="KEGG" id="pfj:MYCFIDRAFT_77588"/>
<organism evidence="1 2">
    <name type="scientific">Pseudocercospora fijiensis (strain CIRAD86)</name>
    <name type="common">Black leaf streak disease fungus</name>
    <name type="synonym">Mycosphaerella fijiensis</name>
    <dbReference type="NCBI Taxonomy" id="383855"/>
    <lineage>
        <taxon>Eukaryota</taxon>
        <taxon>Fungi</taxon>
        <taxon>Dikarya</taxon>
        <taxon>Ascomycota</taxon>
        <taxon>Pezizomycotina</taxon>
        <taxon>Dothideomycetes</taxon>
        <taxon>Dothideomycetidae</taxon>
        <taxon>Mycosphaerellales</taxon>
        <taxon>Mycosphaerellaceae</taxon>
        <taxon>Pseudocercospora</taxon>
    </lineage>
</organism>
<evidence type="ECO:0008006" key="3">
    <source>
        <dbReference type="Google" id="ProtNLM"/>
    </source>
</evidence>
<dbReference type="GeneID" id="19341330"/>
<dbReference type="eggNOG" id="ENOG502SMB7">
    <property type="taxonomic scope" value="Eukaryota"/>
</dbReference>
<dbReference type="AlphaFoldDB" id="M3AC30"/>
<protein>
    <recommendedName>
        <fullName evidence="3">MYND-type zinc finger protein samB</fullName>
    </recommendedName>
</protein>
<sequence>METCASCADVVPRPILTCFECSARNAEAISPAYCSTRCRSDHRDIHLRHCNQKDVLRGMYRAGDLLQSAFYLWRRVAFDMNVKSIEKVNDILVLHDDITRVADGQTIFFKFPASMVPDAVDQKKLLSFLACTDGIGYMYELARRLLSDYALVVEELGLEDPRLENKLKRYYTTGGCFPNDVSHAVLAVEHRNGESYIIDLSCAQFGYYEPVTPFNQYFHGRAGIIKDVNAHGCIMVLHKQAAFGAGLLAMQHFGTGGDLRINKAYRELYKIFNSTVDSWEGEHEIPVADILRCEGESFARYQQSLLSRIESEMKRWISEWEDKGCPMPILKNSEKKLTLEEQEMLPPYAPVKKASKDHYSKAIRDIFVAE</sequence>
<dbReference type="Proteomes" id="UP000016932">
    <property type="component" value="Unassembled WGS sequence"/>
</dbReference>
<dbReference type="EMBL" id="KB446559">
    <property type="protein sequence ID" value="EME82121.1"/>
    <property type="molecule type" value="Genomic_DNA"/>
</dbReference>
<dbReference type="VEuPathDB" id="FungiDB:MYCFIDRAFT_77588"/>
<dbReference type="OrthoDB" id="3649057at2759"/>